<protein>
    <submittedName>
        <fullName evidence="1">Uncharacterized protein</fullName>
    </submittedName>
</protein>
<dbReference type="AlphaFoldDB" id="A0A1M6U0T8"/>
<dbReference type="InterPro" id="IPR024539">
    <property type="entry name" value="DUF3877"/>
</dbReference>
<keyword evidence="2" id="KW-1185">Reference proteome</keyword>
<accession>A0A1M6U0T8</accession>
<reference evidence="1 2" key="1">
    <citation type="submission" date="2016-11" db="EMBL/GenBank/DDBJ databases">
        <authorList>
            <person name="Jaros S."/>
            <person name="Januszkiewicz K."/>
            <person name="Wedrychowicz H."/>
        </authorList>
    </citation>
    <scope>NUCLEOTIDE SEQUENCE [LARGE SCALE GENOMIC DNA]</scope>
    <source>
        <strain evidence="1 2">DSM 15929</strain>
    </source>
</reference>
<dbReference type="RefSeq" id="WP_073277226.1">
    <property type="nucleotide sequence ID" value="NZ_FRAC01000014.1"/>
</dbReference>
<evidence type="ECO:0000313" key="1">
    <source>
        <dbReference type="EMBL" id="SHK62771.1"/>
    </source>
</evidence>
<dbReference type="Pfam" id="PF12993">
    <property type="entry name" value="DUF3877"/>
    <property type="match status" value="1"/>
</dbReference>
<dbReference type="STRING" id="1121322.SAMN02745136_02946"/>
<dbReference type="OrthoDB" id="1820637at2"/>
<sequence>MTEIENKYETLLNNVKTTVYEGILKLGLAKGESFGIYYEQDLLNYFLGKDCESGSDMITELDGFGMFAKERQIPLSISHQGSRFRFLVAAEGVSYIKEYSPSSNFLKELIDLAGTHTFCLEQILAVFKNSGKEYTVREVENPEFEYVIAFTDRDFDPYLYCFHFEQGHGHYHRLLEYSYKKLFEEE</sequence>
<evidence type="ECO:0000313" key="2">
    <source>
        <dbReference type="Proteomes" id="UP000184386"/>
    </source>
</evidence>
<dbReference type="EMBL" id="FRAC01000014">
    <property type="protein sequence ID" value="SHK62771.1"/>
    <property type="molecule type" value="Genomic_DNA"/>
</dbReference>
<dbReference type="Proteomes" id="UP000184386">
    <property type="component" value="Unassembled WGS sequence"/>
</dbReference>
<gene>
    <name evidence="1" type="ORF">SAMN02745136_02946</name>
</gene>
<organism evidence="1 2">
    <name type="scientific">Anaerocolumna jejuensis DSM 15929</name>
    <dbReference type="NCBI Taxonomy" id="1121322"/>
    <lineage>
        <taxon>Bacteria</taxon>
        <taxon>Bacillati</taxon>
        <taxon>Bacillota</taxon>
        <taxon>Clostridia</taxon>
        <taxon>Lachnospirales</taxon>
        <taxon>Lachnospiraceae</taxon>
        <taxon>Anaerocolumna</taxon>
    </lineage>
</organism>
<name>A0A1M6U0T8_9FIRM</name>
<proteinExistence type="predicted"/>